<accession>A0ACC2WU15</accession>
<name>A0ACC2WU15_9TREE</name>
<sequence length="162" mass="17533">MQYFNTQDDDGEDEPHRGPEFNAPPPPYGVHPGNDAGHAGDEASHDMSAPPSPFAFNSTNRGRPGSTASNSSFGWHDAYSSGPGNRSRGSRQSSYDGGSEYDARQGLQGQLEQVAQDAVVKGMDAAIAYGCERLARRHPRLGEFLRRTAVPTNRIFHDGSQQ</sequence>
<reference evidence="1" key="1">
    <citation type="submission" date="2023-04" db="EMBL/GenBank/DDBJ databases">
        <title>Draft Genome sequencing of Naganishia species isolated from polar environments using Oxford Nanopore Technology.</title>
        <authorList>
            <person name="Leo P."/>
            <person name="Venkateswaran K."/>
        </authorList>
    </citation>
    <scope>NUCLEOTIDE SEQUENCE</scope>
    <source>
        <strain evidence="1">MNA-CCFEE 5262</strain>
    </source>
</reference>
<evidence type="ECO:0000313" key="1">
    <source>
        <dbReference type="EMBL" id="KAJ9114933.1"/>
    </source>
</evidence>
<keyword evidence="2" id="KW-1185">Reference proteome</keyword>
<proteinExistence type="predicted"/>
<dbReference type="Proteomes" id="UP001230649">
    <property type="component" value="Unassembled WGS sequence"/>
</dbReference>
<comment type="caution">
    <text evidence="1">The sequence shown here is derived from an EMBL/GenBank/DDBJ whole genome shotgun (WGS) entry which is preliminary data.</text>
</comment>
<gene>
    <name evidence="1" type="ORF">QFC20_001307</name>
</gene>
<evidence type="ECO:0000313" key="2">
    <source>
        <dbReference type="Proteomes" id="UP001230649"/>
    </source>
</evidence>
<dbReference type="EMBL" id="JASBWS010000007">
    <property type="protein sequence ID" value="KAJ9114933.1"/>
    <property type="molecule type" value="Genomic_DNA"/>
</dbReference>
<organism evidence="1 2">
    <name type="scientific">Naganishia adeliensis</name>
    <dbReference type="NCBI Taxonomy" id="92952"/>
    <lineage>
        <taxon>Eukaryota</taxon>
        <taxon>Fungi</taxon>
        <taxon>Dikarya</taxon>
        <taxon>Basidiomycota</taxon>
        <taxon>Agaricomycotina</taxon>
        <taxon>Tremellomycetes</taxon>
        <taxon>Filobasidiales</taxon>
        <taxon>Filobasidiaceae</taxon>
        <taxon>Naganishia</taxon>
    </lineage>
</organism>
<protein>
    <submittedName>
        <fullName evidence="1">Uncharacterized protein</fullName>
    </submittedName>
</protein>